<name>A0AAN8QY66_9TELE</name>
<protein>
    <submittedName>
        <fullName evidence="1">Uncharacterized protein</fullName>
    </submittedName>
</protein>
<organism evidence="1 2">
    <name type="scientific">Coregonus suidteri</name>
    <dbReference type="NCBI Taxonomy" id="861788"/>
    <lineage>
        <taxon>Eukaryota</taxon>
        <taxon>Metazoa</taxon>
        <taxon>Chordata</taxon>
        <taxon>Craniata</taxon>
        <taxon>Vertebrata</taxon>
        <taxon>Euteleostomi</taxon>
        <taxon>Actinopterygii</taxon>
        <taxon>Neopterygii</taxon>
        <taxon>Teleostei</taxon>
        <taxon>Protacanthopterygii</taxon>
        <taxon>Salmoniformes</taxon>
        <taxon>Salmonidae</taxon>
        <taxon>Coregoninae</taxon>
        <taxon>Coregonus</taxon>
    </lineage>
</organism>
<dbReference type="AlphaFoldDB" id="A0AAN8QY66"/>
<evidence type="ECO:0000313" key="2">
    <source>
        <dbReference type="Proteomes" id="UP001356427"/>
    </source>
</evidence>
<reference evidence="1 2" key="1">
    <citation type="submission" date="2021-04" db="EMBL/GenBank/DDBJ databases">
        <authorList>
            <person name="De Guttry C."/>
            <person name="Zahm M."/>
            <person name="Klopp C."/>
            <person name="Cabau C."/>
            <person name="Louis A."/>
            <person name="Berthelot C."/>
            <person name="Parey E."/>
            <person name="Roest Crollius H."/>
            <person name="Montfort J."/>
            <person name="Robinson-Rechavi M."/>
            <person name="Bucao C."/>
            <person name="Bouchez O."/>
            <person name="Gislard M."/>
            <person name="Lluch J."/>
            <person name="Milhes M."/>
            <person name="Lampietro C."/>
            <person name="Lopez Roques C."/>
            <person name="Donnadieu C."/>
            <person name="Braasch I."/>
            <person name="Desvignes T."/>
            <person name="Postlethwait J."/>
            <person name="Bobe J."/>
            <person name="Wedekind C."/>
            <person name="Guiguen Y."/>
        </authorList>
    </citation>
    <scope>NUCLEOTIDE SEQUENCE [LARGE SCALE GENOMIC DNA]</scope>
    <source>
        <strain evidence="1">Cs_M1</strain>
        <tissue evidence="1">Blood</tissue>
    </source>
</reference>
<dbReference type="Proteomes" id="UP001356427">
    <property type="component" value="Unassembled WGS sequence"/>
</dbReference>
<comment type="caution">
    <text evidence="1">The sequence shown here is derived from an EMBL/GenBank/DDBJ whole genome shotgun (WGS) entry which is preliminary data.</text>
</comment>
<keyword evidence="2" id="KW-1185">Reference proteome</keyword>
<gene>
    <name evidence="1" type="ORF">J4Q44_G00079810</name>
</gene>
<sequence>RKHTTPGCGGGWVSHDEAAGLLEFASALLILAQLLQVASGWPAQSLHLFPLLICRPRQQKHKVAGTISPWRHHVNRTHTHSASIYFSVIA</sequence>
<accession>A0AAN8QY66</accession>
<proteinExistence type="predicted"/>
<evidence type="ECO:0000313" key="1">
    <source>
        <dbReference type="EMBL" id="KAK6321005.1"/>
    </source>
</evidence>
<feature type="non-terminal residue" evidence="1">
    <location>
        <position position="1"/>
    </location>
</feature>
<dbReference type="EMBL" id="JAGTTL010000006">
    <property type="protein sequence ID" value="KAK6321005.1"/>
    <property type="molecule type" value="Genomic_DNA"/>
</dbReference>